<keyword evidence="2" id="KW-0808">Transferase</keyword>
<evidence type="ECO:0000313" key="2">
    <source>
        <dbReference type="EMBL" id="NBH61822.1"/>
    </source>
</evidence>
<dbReference type="Proteomes" id="UP000446866">
    <property type="component" value="Unassembled WGS sequence"/>
</dbReference>
<dbReference type="EMBL" id="QXWK01000016">
    <property type="protein sequence ID" value="NBH61822.1"/>
    <property type="molecule type" value="Genomic_DNA"/>
</dbReference>
<name>A0A845QI50_9FIRM</name>
<dbReference type="Gene3D" id="3.40.630.30">
    <property type="match status" value="1"/>
</dbReference>
<feature type="domain" description="N-acetyltransferase" evidence="1">
    <location>
        <begin position="59"/>
        <end position="124"/>
    </location>
</feature>
<dbReference type="PANTHER" id="PTHR43792:SF13">
    <property type="entry name" value="ACETYLTRANSFERASE"/>
    <property type="match status" value="1"/>
</dbReference>
<dbReference type="PANTHER" id="PTHR43792">
    <property type="entry name" value="GNAT FAMILY, PUTATIVE (AFU_ORTHOLOGUE AFUA_3G00765)-RELATED-RELATED"/>
    <property type="match status" value="1"/>
</dbReference>
<keyword evidence="3" id="KW-1185">Reference proteome</keyword>
<dbReference type="InterPro" id="IPR051531">
    <property type="entry name" value="N-acetyltransferase"/>
</dbReference>
<dbReference type="SUPFAM" id="SSF55729">
    <property type="entry name" value="Acyl-CoA N-acyltransferases (Nat)"/>
    <property type="match status" value="1"/>
</dbReference>
<accession>A0A845QI50</accession>
<dbReference type="Pfam" id="PF13302">
    <property type="entry name" value="Acetyltransf_3"/>
    <property type="match status" value="1"/>
</dbReference>
<protein>
    <submittedName>
        <fullName evidence="2">N-acetyltransferase</fullName>
    </submittedName>
</protein>
<dbReference type="InterPro" id="IPR000182">
    <property type="entry name" value="GNAT_dom"/>
</dbReference>
<comment type="caution">
    <text evidence="2">The sequence shown here is derived from an EMBL/GenBank/DDBJ whole genome shotgun (WGS) entry which is preliminary data.</text>
</comment>
<evidence type="ECO:0000259" key="1">
    <source>
        <dbReference type="Pfam" id="PF13302"/>
    </source>
</evidence>
<sequence length="152" mass="18120">MTEFYTKRMIAKSDIVIESGFFREEKPDNLTNILELKPMTGEENGFVFYDKDNLEKKICHVYFVGKRGRFEISCGTEKEYRNKGFMTEAIEALCQWIFQSTNYEEIWALPSNPTSVRVLEKNDFIKDEKLSDEINMFWYFKKSIFIQKVENK</sequence>
<dbReference type="AlphaFoldDB" id="A0A845QI50"/>
<evidence type="ECO:0000313" key="3">
    <source>
        <dbReference type="Proteomes" id="UP000446866"/>
    </source>
</evidence>
<dbReference type="GO" id="GO:0016747">
    <property type="term" value="F:acyltransferase activity, transferring groups other than amino-acyl groups"/>
    <property type="evidence" value="ECO:0007669"/>
    <property type="project" value="InterPro"/>
</dbReference>
<organism evidence="2 3">
    <name type="scientific">Anaerotruncus colihominis</name>
    <dbReference type="NCBI Taxonomy" id="169435"/>
    <lineage>
        <taxon>Bacteria</taxon>
        <taxon>Bacillati</taxon>
        <taxon>Bacillota</taxon>
        <taxon>Clostridia</taxon>
        <taxon>Eubacteriales</taxon>
        <taxon>Oscillospiraceae</taxon>
        <taxon>Anaerotruncus</taxon>
    </lineage>
</organism>
<proteinExistence type="predicted"/>
<dbReference type="InterPro" id="IPR016181">
    <property type="entry name" value="Acyl_CoA_acyltransferase"/>
</dbReference>
<reference evidence="2 3" key="1">
    <citation type="submission" date="2018-08" db="EMBL/GenBank/DDBJ databases">
        <title>Murine metabolic-syndrome-specific gut microbial biobank.</title>
        <authorList>
            <person name="Liu C."/>
        </authorList>
    </citation>
    <scope>NUCLEOTIDE SEQUENCE [LARGE SCALE GENOMIC DNA]</scope>
    <source>
        <strain evidence="2 3">28</strain>
    </source>
</reference>
<dbReference type="RefSeq" id="WP_160202109.1">
    <property type="nucleotide sequence ID" value="NZ_QXWK01000016.1"/>
</dbReference>
<gene>
    <name evidence="2" type="ORF">D0435_09170</name>
</gene>